<dbReference type="eggNOG" id="COG1451">
    <property type="taxonomic scope" value="Bacteria"/>
</dbReference>
<dbReference type="RefSeq" id="WP_015830713.1">
    <property type="nucleotide sequence ID" value="NC_012969.1"/>
</dbReference>
<keyword evidence="3" id="KW-1185">Reference proteome</keyword>
<dbReference type="EMBL" id="CP001674">
    <property type="protein sequence ID" value="ACT51372.1"/>
    <property type="molecule type" value="Genomic_DNA"/>
</dbReference>
<dbReference type="HOGENOM" id="CLU_065947_2_0_4"/>
<feature type="domain" description="YgjP-like metallopeptidase" evidence="1">
    <location>
        <begin position="23"/>
        <end position="227"/>
    </location>
</feature>
<name>C6X7A7_METGS</name>
<dbReference type="Proteomes" id="UP000002743">
    <property type="component" value="Chromosome"/>
</dbReference>
<reference evidence="3" key="1">
    <citation type="submission" date="2009-07" db="EMBL/GenBank/DDBJ databases">
        <title>Complete sequence of chromosome of Methylovorus sp. SIP3-4.</title>
        <authorList>
            <person name="Lucas S."/>
            <person name="Copeland A."/>
            <person name="Lapidus A."/>
            <person name="Glavina del Rio T."/>
            <person name="Tice H."/>
            <person name="Bruce D."/>
            <person name="Goodwin L."/>
            <person name="Pitluck S."/>
            <person name="Clum A."/>
            <person name="Larimer F."/>
            <person name="Land M."/>
            <person name="Hauser L."/>
            <person name="Kyrpides N."/>
            <person name="Mikhailova N."/>
            <person name="Kayluzhnaya M."/>
            <person name="Chistoserdova L."/>
        </authorList>
    </citation>
    <scope>NUCLEOTIDE SEQUENCE [LARGE SCALE GENOMIC DNA]</scope>
    <source>
        <strain evidence="3">SIP3-4</strain>
    </source>
</reference>
<protein>
    <recommendedName>
        <fullName evidence="1">YgjP-like metallopeptidase domain-containing protein</fullName>
    </recommendedName>
</protein>
<dbReference type="KEGG" id="mei:Msip34_2130"/>
<dbReference type="CDD" id="cd07344">
    <property type="entry name" value="M48_yhfN_like"/>
    <property type="match status" value="1"/>
</dbReference>
<sequence>MPELALADGTRLPYELKRSSKRRSIGLRISEQGLVVSIPQRLSLRELEALLYSKRDWIQQKVQQQAAAKVPALSWQNGETLWLLGNRLPLYLAADSRNRAISCDGSRMDVRLTDISDTSMIKRRVTQWYKQQALVDFTRRTELLVQKLGLPMPPIALSSARSRWGSCNSKGEIRLNWRLIQAPPHIIQYVIAHELAHLKEMNHSARFWAIVARLFPSYRDAEAELRQLSRQLHRID</sequence>
<dbReference type="AlphaFoldDB" id="C6X7A7"/>
<accession>C6X7A7</accession>
<dbReference type="InterPro" id="IPR002725">
    <property type="entry name" value="YgjP-like_metallopeptidase"/>
</dbReference>
<dbReference type="Pfam" id="PF01863">
    <property type="entry name" value="YgjP-like"/>
    <property type="match status" value="1"/>
</dbReference>
<evidence type="ECO:0000313" key="2">
    <source>
        <dbReference type="EMBL" id="ACT51372.1"/>
    </source>
</evidence>
<dbReference type="OrthoDB" id="9811177at2"/>
<organism evidence="2 3">
    <name type="scientific">Methylovorus glucosotrophus (strain SIP3-4)</name>
    <dbReference type="NCBI Taxonomy" id="582744"/>
    <lineage>
        <taxon>Bacteria</taxon>
        <taxon>Pseudomonadati</taxon>
        <taxon>Pseudomonadota</taxon>
        <taxon>Betaproteobacteria</taxon>
        <taxon>Nitrosomonadales</taxon>
        <taxon>Methylophilaceae</taxon>
        <taxon>Methylovorus</taxon>
    </lineage>
</organism>
<gene>
    <name evidence="2" type="ordered locus">Msip34_2130</name>
</gene>
<reference evidence="2 3" key="2">
    <citation type="journal article" date="2011" name="J. Bacteriol.">
        <title>Genomes of three methylotrophs from a single niche uncover genetic and metabolic divergence of Methylophilaceae.</title>
        <authorList>
            <person name="Lapidus A."/>
            <person name="Clum A."/>
            <person name="Labutti K."/>
            <person name="Kaluzhnaya M.G."/>
            <person name="Lim S."/>
            <person name="Beck D.A."/>
            <person name="Glavina Del Rio T."/>
            <person name="Nolan M."/>
            <person name="Mavromatis K."/>
            <person name="Huntemann M."/>
            <person name="Lucas S."/>
            <person name="Lidstrom M.E."/>
            <person name="Ivanova N."/>
            <person name="Chistoserdova L."/>
        </authorList>
    </citation>
    <scope>NUCLEOTIDE SEQUENCE [LARGE SCALE GENOMIC DNA]</scope>
    <source>
        <strain evidence="2 3">SIP3-4</strain>
    </source>
</reference>
<dbReference type="Gene3D" id="3.30.2010.10">
    <property type="entry name" value="Metalloproteases ('zincins'), catalytic domain"/>
    <property type="match status" value="1"/>
</dbReference>
<dbReference type="STRING" id="582744.Msip34_2130"/>
<dbReference type="PANTHER" id="PTHR30399:SF1">
    <property type="entry name" value="UTP PYROPHOSPHATASE"/>
    <property type="match status" value="1"/>
</dbReference>
<proteinExistence type="predicted"/>
<evidence type="ECO:0000313" key="3">
    <source>
        <dbReference type="Proteomes" id="UP000002743"/>
    </source>
</evidence>
<evidence type="ECO:0000259" key="1">
    <source>
        <dbReference type="Pfam" id="PF01863"/>
    </source>
</evidence>
<dbReference type="PANTHER" id="PTHR30399">
    <property type="entry name" value="UNCHARACTERIZED PROTEIN YGJP"/>
    <property type="match status" value="1"/>
</dbReference>
<dbReference type="InterPro" id="IPR053136">
    <property type="entry name" value="UTP_pyrophosphatase-like"/>
</dbReference>